<feature type="compositionally biased region" description="Polar residues" evidence="1">
    <location>
        <begin position="66"/>
        <end position="79"/>
    </location>
</feature>
<comment type="caution">
    <text evidence="3">The sequence shown here is derived from an EMBL/GenBank/DDBJ whole genome shotgun (WGS) entry which is preliminary data.</text>
</comment>
<organism evidence="3 4">
    <name type="scientific">Bifidobacterium psychraerophilum</name>
    <dbReference type="NCBI Taxonomy" id="218140"/>
    <lineage>
        <taxon>Bacteria</taxon>
        <taxon>Bacillati</taxon>
        <taxon>Actinomycetota</taxon>
        <taxon>Actinomycetes</taxon>
        <taxon>Bifidobacteriales</taxon>
        <taxon>Bifidobacteriaceae</taxon>
        <taxon>Bifidobacterium</taxon>
    </lineage>
</organism>
<evidence type="ECO:0000313" key="3">
    <source>
        <dbReference type="EMBL" id="KFI82232.1"/>
    </source>
</evidence>
<protein>
    <submittedName>
        <fullName evidence="3">Uncharacterized protein</fullName>
    </submittedName>
</protein>
<reference evidence="3 4" key="1">
    <citation type="submission" date="2014-03" db="EMBL/GenBank/DDBJ databases">
        <title>Genomics of Bifidobacteria.</title>
        <authorList>
            <person name="Ventura M."/>
            <person name="Milani C."/>
            <person name="Lugli G.A."/>
        </authorList>
    </citation>
    <scope>NUCLEOTIDE SEQUENCE [LARGE SCALE GENOMIC DNA]</scope>
    <source>
        <strain evidence="3 4">LMG 21775</strain>
    </source>
</reference>
<name>A0A087CG32_9BIFI</name>
<sequence>MMNDKRDEDTIRLGTVADEDIEDTVSMESTSQTDDGQEGQGSSYAQSADTDASRNHAGAGGEASQDAPTAQHASASQQGVPLYAKPAPDGSGEFDAHGNRIVRKRGASMATIVFGSMLIVCGVIGFGSAWYGPGTLWSSFGLDWRMALALALAAIGAVLLVSSMMWALSSVIRAFARHDDEGRPQG</sequence>
<dbReference type="RefSeq" id="WP_033494820.1">
    <property type="nucleotide sequence ID" value="NZ_BAABVZ010000005.1"/>
</dbReference>
<proteinExistence type="predicted"/>
<keyword evidence="2" id="KW-1133">Transmembrane helix</keyword>
<feature type="compositionally biased region" description="Polar residues" evidence="1">
    <location>
        <begin position="26"/>
        <end position="50"/>
    </location>
</feature>
<evidence type="ECO:0000256" key="1">
    <source>
        <dbReference type="SAM" id="MobiDB-lite"/>
    </source>
</evidence>
<dbReference type="GeneID" id="98300290"/>
<dbReference type="AlphaFoldDB" id="A0A087CG32"/>
<dbReference type="Proteomes" id="UP000029050">
    <property type="component" value="Unassembled WGS sequence"/>
</dbReference>
<feature type="region of interest" description="Disordered" evidence="1">
    <location>
        <begin position="1"/>
        <end position="89"/>
    </location>
</feature>
<evidence type="ECO:0000313" key="4">
    <source>
        <dbReference type="Proteomes" id="UP000029050"/>
    </source>
</evidence>
<accession>A0A087CG32</accession>
<feature type="transmembrane region" description="Helical" evidence="2">
    <location>
        <begin position="109"/>
        <end position="132"/>
    </location>
</feature>
<evidence type="ECO:0000256" key="2">
    <source>
        <dbReference type="SAM" id="Phobius"/>
    </source>
</evidence>
<dbReference type="OrthoDB" id="10015129at2"/>
<feature type="compositionally biased region" description="Basic and acidic residues" evidence="1">
    <location>
        <begin position="1"/>
        <end position="11"/>
    </location>
</feature>
<gene>
    <name evidence="3" type="ORF">BPSY_1081</name>
</gene>
<keyword evidence="4" id="KW-1185">Reference proteome</keyword>
<keyword evidence="2" id="KW-0812">Transmembrane</keyword>
<dbReference type="EMBL" id="JGZI01000009">
    <property type="protein sequence ID" value="KFI82232.1"/>
    <property type="molecule type" value="Genomic_DNA"/>
</dbReference>
<feature type="transmembrane region" description="Helical" evidence="2">
    <location>
        <begin position="144"/>
        <end position="168"/>
    </location>
</feature>
<keyword evidence="2" id="KW-0472">Membrane</keyword>
<dbReference type="STRING" id="218140.BPSY_1081"/>